<dbReference type="Gene3D" id="1.10.260.40">
    <property type="entry name" value="lambda repressor-like DNA-binding domains"/>
    <property type="match status" value="1"/>
</dbReference>
<dbReference type="GO" id="GO:0003677">
    <property type="term" value="F:DNA binding"/>
    <property type="evidence" value="ECO:0007669"/>
    <property type="project" value="InterPro"/>
</dbReference>
<name>A0AAV9FYX6_LEPIR</name>
<proteinExistence type="predicted"/>
<dbReference type="RefSeq" id="WP_061236794.1">
    <property type="nucleotide sequence ID" value="NZ_JQOM01000030.1"/>
</dbReference>
<dbReference type="InterPro" id="IPR001387">
    <property type="entry name" value="Cro/C1-type_HTH"/>
</dbReference>
<dbReference type="Pfam" id="PF01381">
    <property type="entry name" value="HTH_3"/>
    <property type="match status" value="1"/>
</dbReference>
<comment type="caution">
    <text evidence="2">The sequence shown here is derived from an EMBL/GenBank/DDBJ whole genome shotgun (WGS) entry which is preliminary data.</text>
</comment>
<evidence type="ECO:0000259" key="1">
    <source>
        <dbReference type="Pfam" id="PF01381"/>
    </source>
</evidence>
<sequence length="125" mass="14800">MSECNLRAADIARIGDITPTSVHNYLAGIRPISFDLAYRLMKSLGYNPFWLLLGEGEKRFPQGAWQLLNTGRNELFEKMDRERIYMKQIESKNLYHIMERILDLDKIDLELFRTVFDRMFPEIPE</sequence>
<dbReference type="InterPro" id="IPR010982">
    <property type="entry name" value="Lambda_DNA-bd_dom_sf"/>
</dbReference>
<gene>
    <name evidence="2" type="ORF">CFV95_016425</name>
    <name evidence="3" type="ORF">CFV95_019010</name>
</gene>
<evidence type="ECO:0000313" key="2">
    <source>
        <dbReference type="EMBL" id="KAK2621077.1"/>
    </source>
</evidence>
<reference evidence="2" key="1">
    <citation type="submission" date="2023-10" db="EMBL/GenBank/DDBJ databases">
        <title>Genomic and proteomic analysis of Leptospira interrogans strain CUDO8.</title>
        <authorList>
            <person name="Boonciew P."/>
            <person name="Kurilung A."/>
            <person name="Prapasarakul N."/>
        </authorList>
    </citation>
    <scope>NUCLEOTIDE SEQUENCE</scope>
    <source>
        <strain evidence="2">CUDO8</strain>
    </source>
</reference>
<dbReference type="SUPFAM" id="SSF47413">
    <property type="entry name" value="lambda repressor-like DNA-binding domains"/>
    <property type="match status" value="1"/>
</dbReference>
<organism evidence="2 4">
    <name type="scientific">Leptospira interrogans</name>
    <dbReference type="NCBI Taxonomy" id="173"/>
    <lineage>
        <taxon>Bacteria</taxon>
        <taxon>Pseudomonadati</taxon>
        <taxon>Spirochaetota</taxon>
        <taxon>Spirochaetia</taxon>
        <taxon>Leptospirales</taxon>
        <taxon>Leptospiraceae</taxon>
        <taxon>Leptospira</taxon>
    </lineage>
</organism>
<feature type="domain" description="HTH cro/C1-type" evidence="1">
    <location>
        <begin position="4"/>
        <end position="51"/>
    </location>
</feature>
<accession>A0AAV9FYX6</accession>
<evidence type="ECO:0000313" key="3">
    <source>
        <dbReference type="EMBL" id="KAK2621095.1"/>
    </source>
</evidence>
<evidence type="ECO:0000313" key="4">
    <source>
        <dbReference type="Proteomes" id="UP000218471"/>
    </source>
</evidence>
<protein>
    <submittedName>
        <fullName evidence="2">Transcriptional regulator</fullName>
    </submittedName>
</protein>
<dbReference type="EMBL" id="NKYG02000001">
    <property type="protein sequence ID" value="KAK2621095.1"/>
    <property type="molecule type" value="Genomic_DNA"/>
</dbReference>
<dbReference type="AlphaFoldDB" id="A0AAV9FYX6"/>
<dbReference type="EMBL" id="NKYG02000001">
    <property type="protein sequence ID" value="KAK2621077.1"/>
    <property type="molecule type" value="Genomic_DNA"/>
</dbReference>
<dbReference type="Proteomes" id="UP000218471">
    <property type="component" value="Unassembled WGS sequence"/>
</dbReference>